<evidence type="ECO:0000313" key="4">
    <source>
        <dbReference type="Proteomes" id="UP000178187"/>
    </source>
</evidence>
<dbReference type="InterPro" id="IPR001650">
    <property type="entry name" value="Helicase_C-like"/>
</dbReference>
<evidence type="ECO:0000259" key="1">
    <source>
        <dbReference type="PROSITE" id="PS51192"/>
    </source>
</evidence>
<evidence type="ECO:0000259" key="2">
    <source>
        <dbReference type="PROSITE" id="PS51194"/>
    </source>
</evidence>
<dbReference type="PANTHER" id="PTHR47396:SF1">
    <property type="entry name" value="ATP-DEPENDENT HELICASE IRC3-RELATED"/>
    <property type="match status" value="1"/>
</dbReference>
<gene>
    <name evidence="3" type="ORF">A3G33_01400</name>
</gene>
<keyword evidence="3" id="KW-0255">Endonuclease</keyword>
<dbReference type="GO" id="GO:0006304">
    <property type="term" value="P:DNA modification"/>
    <property type="evidence" value="ECO:0007669"/>
    <property type="project" value="InterPro"/>
</dbReference>
<dbReference type="GO" id="GO:0005524">
    <property type="term" value="F:ATP binding"/>
    <property type="evidence" value="ECO:0007669"/>
    <property type="project" value="InterPro"/>
</dbReference>
<dbReference type="GO" id="GO:0004519">
    <property type="term" value="F:endonuclease activity"/>
    <property type="evidence" value="ECO:0007669"/>
    <property type="project" value="UniProtKB-KW"/>
</dbReference>
<dbReference type="InterPro" id="IPR014001">
    <property type="entry name" value="Helicase_ATP-bd"/>
</dbReference>
<organism evidence="3 4">
    <name type="scientific">Candidatus Danuiimicrobium aquiferis</name>
    <dbReference type="NCBI Taxonomy" id="1801832"/>
    <lineage>
        <taxon>Bacteria</taxon>
        <taxon>Pseudomonadati</taxon>
        <taxon>Candidatus Omnitrophota</taxon>
        <taxon>Candidatus Danuiimicrobium</taxon>
    </lineage>
</organism>
<reference evidence="3 4" key="1">
    <citation type="journal article" date="2016" name="Nat. Commun.">
        <title>Thousands of microbial genomes shed light on interconnected biogeochemical processes in an aquifer system.</title>
        <authorList>
            <person name="Anantharaman K."/>
            <person name="Brown C.T."/>
            <person name="Hug L.A."/>
            <person name="Sharon I."/>
            <person name="Castelle C.J."/>
            <person name="Probst A.J."/>
            <person name="Thomas B.C."/>
            <person name="Singh A."/>
            <person name="Wilkins M.J."/>
            <person name="Karaoz U."/>
            <person name="Brodie E.L."/>
            <person name="Williams K.H."/>
            <person name="Hubbard S.S."/>
            <person name="Banfield J.F."/>
        </authorList>
    </citation>
    <scope>NUCLEOTIDE SEQUENCE [LARGE SCALE GENOMIC DNA]</scope>
</reference>
<dbReference type="AlphaFoldDB" id="A0A1G1L1R6"/>
<dbReference type="InterPro" id="IPR050742">
    <property type="entry name" value="Helicase_Restrict-Modif_Enz"/>
</dbReference>
<protein>
    <submittedName>
        <fullName evidence="3">Restriction endonuclease subunit R</fullName>
    </submittedName>
</protein>
<keyword evidence="3" id="KW-0378">Hydrolase</keyword>
<dbReference type="PANTHER" id="PTHR47396">
    <property type="entry name" value="TYPE I RESTRICTION ENZYME ECOKI R PROTEIN"/>
    <property type="match status" value="1"/>
</dbReference>
<accession>A0A1G1L1R6</accession>
<dbReference type="Gene3D" id="3.90.1570.30">
    <property type="match status" value="1"/>
</dbReference>
<proteinExistence type="predicted"/>
<sequence length="896" mass="103352">MSEEKWNEYKTRKEYIDKLLIHSGWKPIVEFKEGKNYVHASVEEYPTKTGPCDYALFCKNRPLAAVEGKKVSVGPQNVLQQAQRYARGFQDSPFAFGEYHLPFIYSTNGRVVWFQDLRHPLNRSREITAIHTPNALEELLSRDEEKAKAWLQSTLIDNRFLRPYQKEAISAIEQAIMDRKRNMLVAMATGTGKTFTIINLIYRLMKSGLAKRILFLVDRRALAAQAVTELASYEAEPGLKFDKCYEVYSQRFRREDLDENIKYDSKVLPEEYLTDPKSRDSFVYVCTIQRMGINLFGKDGMFGQSTGDLDDESDADQKLDIPIHAFDVVIADECHRGYTSQEESKWREVLKHFDGIRIGLTATPAVHTTAFFKEVVFRYEYERAVKEGFLVDYDAVAVKSDITINGVFLKEGEEIGLRNTTTGQLVFDVLEDERTLVPQSNEAEWTAPDRNKKVVKELKKYLLAQEESLGHFPKTLIFADNDLPHTSHSDQLVDILRDEFNRGDAFVQKITGSPTVDRPLQKIREFRNRQNPGIVVTVDMLSTGVDVPKIENIVFLRPVKSRILFEQMMGRGTRLCPEIGKTHFTVFDCFGGTLLEFFRQTTSITAEAPAKPTKTIREIVQAIADNQNRAYNVKVLSKRLQRISKNITQESRNELNYVVGEDIADFAMSLEEKLSKNWAGTIKILQSEAFLQLCENYHRPKREFIIADSAEDQVTSEMIFRTADGKELKPVDYLKLFEEFVRKNPEHIDAIDILLNKPRDFHTDELKALREKLATKPDALIDKFNERNLRRAYNRQLADIVSMIRHAAKNEDLLTVESRVDRAMKKIKAKRHFTEAQEKWLELIRHHLVANLLIEKDDIDILPIFTRQGMNYSNLNRVFDGKLDELLKEINEAVLT</sequence>
<dbReference type="GO" id="GO:0016787">
    <property type="term" value="F:hydrolase activity"/>
    <property type="evidence" value="ECO:0007669"/>
    <property type="project" value="InterPro"/>
</dbReference>
<dbReference type="Pfam" id="PF04851">
    <property type="entry name" value="ResIII"/>
    <property type="match status" value="1"/>
</dbReference>
<dbReference type="GO" id="GO:0005829">
    <property type="term" value="C:cytosol"/>
    <property type="evidence" value="ECO:0007669"/>
    <property type="project" value="TreeGrafter"/>
</dbReference>
<evidence type="ECO:0000313" key="3">
    <source>
        <dbReference type="EMBL" id="OGW99058.1"/>
    </source>
</evidence>
<feature type="domain" description="Helicase C-terminal" evidence="2">
    <location>
        <begin position="457"/>
        <end position="641"/>
    </location>
</feature>
<dbReference type="InterPro" id="IPR006935">
    <property type="entry name" value="Helicase/UvrB_N"/>
</dbReference>
<dbReference type="GO" id="GO:0003677">
    <property type="term" value="F:DNA binding"/>
    <property type="evidence" value="ECO:0007669"/>
    <property type="project" value="InterPro"/>
</dbReference>
<feature type="domain" description="Helicase ATP-binding" evidence="1">
    <location>
        <begin position="174"/>
        <end position="382"/>
    </location>
</feature>
<dbReference type="Pfam" id="PF08463">
    <property type="entry name" value="EcoEI_R_C"/>
    <property type="match status" value="1"/>
</dbReference>
<dbReference type="Proteomes" id="UP000178187">
    <property type="component" value="Unassembled WGS sequence"/>
</dbReference>
<dbReference type="InterPro" id="IPR013670">
    <property type="entry name" value="EcoEI_R_C_dom"/>
</dbReference>
<dbReference type="EMBL" id="MHFR01000016">
    <property type="protein sequence ID" value="OGW99058.1"/>
    <property type="molecule type" value="Genomic_DNA"/>
</dbReference>
<dbReference type="Pfam" id="PF00271">
    <property type="entry name" value="Helicase_C"/>
    <property type="match status" value="1"/>
</dbReference>
<name>A0A1G1L1R6_9BACT</name>
<keyword evidence="3" id="KW-0540">Nuclease</keyword>
<dbReference type="Gene3D" id="3.40.50.300">
    <property type="entry name" value="P-loop containing nucleotide triphosphate hydrolases"/>
    <property type="match status" value="2"/>
</dbReference>
<comment type="caution">
    <text evidence="3">The sequence shown here is derived from an EMBL/GenBank/DDBJ whole genome shotgun (WGS) entry which is preliminary data.</text>
</comment>
<dbReference type="InterPro" id="IPR027417">
    <property type="entry name" value="P-loop_NTPase"/>
</dbReference>
<dbReference type="CDD" id="cd18799">
    <property type="entry name" value="SF2_C_EcoAI-like"/>
    <property type="match status" value="1"/>
</dbReference>
<dbReference type="SMART" id="SM00487">
    <property type="entry name" value="DEXDc"/>
    <property type="match status" value="1"/>
</dbReference>
<dbReference type="SUPFAM" id="SSF52540">
    <property type="entry name" value="P-loop containing nucleoside triphosphate hydrolases"/>
    <property type="match status" value="2"/>
</dbReference>
<dbReference type="PROSITE" id="PS51192">
    <property type="entry name" value="HELICASE_ATP_BIND_1"/>
    <property type="match status" value="1"/>
</dbReference>
<dbReference type="PROSITE" id="PS51194">
    <property type="entry name" value="HELICASE_CTER"/>
    <property type="match status" value="1"/>
</dbReference>
<dbReference type="SMART" id="SM00490">
    <property type="entry name" value="HELICc"/>
    <property type="match status" value="1"/>
</dbReference>